<dbReference type="Proteomes" id="UP000053820">
    <property type="component" value="Unassembled WGS sequence"/>
</dbReference>
<evidence type="ECO:0000313" key="1">
    <source>
        <dbReference type="EMBL" id="KIJ58454.1"/>
    </source>
</evidence>
<gene>
    <name evidence="1" type="ORF">HYDPIDRAFT_190807</name>
</gene>
<dbReference type="HOGENOM" id="CLU_1421579_0_0_1"/>
<accession>A0A0C9UZJ4</accession>
<reference evidence="1 2" key="1">
    <citation type="submission" date="2014-04" db="EMBL/GenBank/DDBJ databases">
        <title>Evolutionary Origins and Diversification of the Mycorrhizal Mutualists.</title>
        <authorList>
            <consortium name="DOE Joint Genome Institute"/>
            <consortium name="Mycorrhizal Genomics Consortium"/>
            <person name="Kohler A."/>
            <person name="Kuo A."/>
            <person name="Nagy L.G."/>
            <person name="Floudas D."/>
            <person name="Copeland A."/>
            <person name="Barry K.W."/>
            <person name="Cichocki N."/>
            <person name="Veneault-Fourrey C."/>
            <person name="LaButti K."/>
            <person name="Lindquist E.A."/>
            <person name="Lipzen A."/>
            <person name="Lundell T."/>
            <person name="Morin E."/>
            <person name="Murat C."/>
            <person name="Riley R."/>
            <person name="Ohm R."/>
            <person name="Sun H."/>
            <person name="Tunlid A."/>
            <person name="Henrissat B."/>
            <person name="Grigoriev I.V."/>
            <person name="Hibbett D.S."/>
            <person name="Martin F."/>
        </authorList>
    </citation>
    <scope>NUCLEOTIDE SEQUENCE [LARGE SCALE GENOMIC DNA]</scope>
    <source>
        <strain evidence="1 2">MD-312</strain>
    </source>
</reference>
<dbReference type="EMBL" id="KN839939">
    <property type="protein sequence ID" value="KIJ58454.1"/>
    <property type="molecule type" value="Genomic_DNA"/>
</dbReference>
<proteinExistence type="predicted"/>
<sequence length="191" mass="20281">MPLESGKYKIALRSRDEDPDVLHYIGQSSPSAGIITILDADAVPPVWTLAGTNIDDIYTIKINGETPTVLSNGQLWAGSDGGQRTTWQIRANPEGGKGDYYIAVPDTQTRWTTHNGVLESGVPVFVLPRAPTHAQVPPRALAAFSVQCLGSGDFAPSATVSAFSDLSVDPEYCCTGIPPCCIFATFAPVTT</sequence>
<keyword evidence="2" id="KW-1185">Reference proteome</keyword>
<protein>
    <submittedName>
        <fullName evidence="1">Uncharacterized protein</fullName>
    </submittedName>
</protein>
<dbReference type="GO" id="GO:0004867">
    <property type="term" value="F:serine-type endopeptidase inhibitor activity"/>
    <property type="evidence" value="ECO:0007669"/>
    <property type="project" value="InterPro"/>
</dbReference>
<name>A0A0C9UZJ4_9AGAM</name>
<evidence type="ECO:0000313" key="2">
    <source>
        <dbReference type="Proteomes" id="UP000053820"/>
    </source>
</evidence>
<dbReference type="InterPro" id="IPR031755">
    <property type="entry name" value="Inhibitor_I66"/>
</dbReference>
<dbReference type="Pfam" id="PF16850">
    <property type="entry name" value="Inhibitor_I66"/>
    <property type="match status" value="1"/>
</dbReference>
<dbReference type="AlphaFoldDB" id="A0A0C9UZJ4"/>
<dbReference type="Gene3D" id="2.80.10.50">
    <property type="match status" value="1"/>
</dbReference>
<organism evidence="1 2">
    <name type="scientific">Hydnomerulius pinastri MD-312</name>
    <dbReference type="NCBI Taxonomy" id="994086"/>
    <lineage>
        <taxon>Eukaryota</taxon>
        <taxon>Fungi</taxon>
        <taxon>Dikarya</taxon>
        <taxon>Basidiomycota</taxon>
        <taxon>Agaricomycotina</taxon>
        <taxon>Agaricomycetes</taxon>
        <taxon>Agaricomycetidae</taxon>
        <taxon>Boletales</taxon>
        <taxon>Boletales incertae sedis</taxon>
        <taxon>Leucogyrophana</taxon>
    </lineage>
</organism>